<dbReference type="AlphaFoldDB" id="A0A382D1M3"/>
<evidence type="ECO:0000313" key="1">
    <source>
        <dbReference type="EMBL" id="SVB31962.1"/>
    </source>
</evidence>
<organism evidence="1">
    <name type="scientific">marine metagenome</name>
    <dbReference type="NCBI Taxonomy" id="408172"/>
    <lineage>
        <taxon>unclassified sequences</taxon>
        <taxon>metagenomes</taxon>
        <taxon>ecological metagenomes</taxon>
    </lineage>
</organism>
<reference evidence="1" key="1">
    <citation type="submission" date="2018-05" db="EMBL/GenBank/DDBJ databases">
        <authorList>
            <person name="Lanie J.A."/>
            <person name="Ng W.-L."/>
            <person name="Kazmierczak K.M."/>
            <person name="Andrzejewski T.M."/>
            <person name="Davidsen T.M."/>
            <person name="Wayne K.J."/>
            <person name="Tettelin H."/>
            <person name="Glass J.I."/>
            <person name="Rusch D."/>
            <person name="Podicherti R."/>
            <person name="Tsui H.-C.T."/>
            <person name="Winkler M.E."/>
        </authorList>
    </citation>
    <scope>NUCLEOTIDE SEQUENCE</scope>
</reference>
<name>A0A382D1M3_9ZZZZ</name>
<sequence>MSAVVRKNSKTVFGSTIVNFRKKRQNELLAQDYMLNAQEISVWLDRMEK</sequence>
<gene>
    <name evidence="1" type="ORF">METZ01_LOCUS184816</name>
</gene>
<dbReference type="EMBL" id="UINC01037055">
    <property type="protein sequence ID" value="SVB31962.1"/>
    <property type="molecule type" value="Genomic_DNA"/>
</dbReference>
<protein>
    <submittedName>
        <fullName evidence="1">Uncharacterized protein</fullName>
    </submittedName>
</protein>
<accession>A0A382D1M3</accession>
<proteinExistence type="predicted"/>